<evidence type="ECO:0000259" key="1">
    <source>
        <dbReference type="Pfam" id="PF03101"/>
    </source>
</evidence>
<evidence type="ECO:0000313" key="4">
    <source>
        <dbReference type="EMBL" id="CAI0426535.1"/>
    </source>
</evidence>
<comment type="caution">
    <text evidence="2">The sequence shown here is derived from an EMBL/GenBank/DDBJ whole genome shotgun (WGS) entry which is preliminary data.</text>
</comment>
<feature type="domain" description="FAR1" evidence="1">
    <location>
        <begin position="44"/>
        <end position="147"/>
    </location>
</feature>
<accession>A0AAV0H874</accession>
<dbReference type="EMBL" id="CAMGYJ010000002">
    <property type="protein sequence ID" value="CAI0380405.1"/>
    <property type="molecule type" value="Genomic_DNA"/>
</dbReference>
<organism evidence="2 5">
    <name type="scientific">Linum tenue</name>
    <dbReference type="NCBI Taxonomy" id="586396"/>
    <lineage>
        <taxon>Eukaryota</taxon>
        <taxon>Viridiplantae</taxon>
        <taxon>Streptophyta</taxon>
        <taxon>Embryophyta</taxon>
        <taxon>Tracheophyta</taxon>
        <taxon>Spermatophyta</taxon>
        <taxon>Magnoliopsida</taxon>
        <taxon>eudicotyledons</taxon>
        <taxon>Gunneridae</taxon>
        <taxon>Pentapetalae</taxon>
        <taxon>rosids</taxon>
        <taxon>fabids</taxon>
        <taxon>Malpighiales</taxon>
        <taxon>Linaceae</taxon>
        <taxon>Linum</taxon>
    </lineage>
</organism>
<dbReference type="PANTHER" id="PTHR46328">
    <property type="entry name" value="FAR-RED IMPAIRED RESPONSIVE (FAR1) FAMILY PROTEIN-RELATED"/>
    <property type="match status" value="1"/>
</dbReference>
<protein>
    <recommendedName>
        <fullName evidence="1">FAR1 domain-containing protein</fullName>
    </recommendedName>
</protein>
<dbReference type="PANTHER" id="PTHR46328:SF30">
    <property type="entry name" value="OS04G0641500 PROTEIN"/>
    <property type="match status" value="1"/>
</dbReference>
<gene>
    <name evidence="3" type="ORF">LITE_LOCUS19786</name>
    <name evidence="4" type="ORF">LITE_LOCUS20830</name>
    <name evidence="2" type="ORF">LITE_LOCUS2651</name>
</gene>
<proteinExistence type="predicted"/>
<dbReference type="EMBL" id="CAMGYJ010000005">
    <property type="protein sequence ID" value="CAI0424078.1"/>
    <property type="molecule type" value="Genomic_DNA"/>
</dbReference>
<evidence type="ECO:0000313" key="2">
    <source>
        <dbReference type="EMBL" id="CAI0380405.1"/>
    </source>
</evidence>
<feature type="non-terminal residue" evidence="2">
    <location>
        <position position="1"/>
    </location>
</feature>
<dbReference type="AlphaFoldDB" id="A0AAV0H874"/>
<dbReference type="Proteomes" id="UP001154282">
    <property type="component" value="Unassembled WGS sequence"/>
</dbReference>
<name>A0AAV0H874_9ROSI</name>
<dbReference type="EMBL" id="CAMGYJ010000005">
    <property type="protein sequence ID" value="CAI0426535.1"/>
    <property type="molecule type" value="Genomic_DNA"/>
</dbReference>
<dbReference type="InterPro" id="IPR004330">
    <property type="entry name" value="FAR1_DNA_bnd_dom"/>
</dbReference>
<sequence>SSSIDLGFDHSANSGESGGFNGIDPTVRDSWKDLEFNTPDDAYNFYVDYGNHEGFGVRIYNQSACPKLNGGSSAVYYIKYCCNKEGWKRGSENNPDNAGVVDTTVRVRNVPELRGGCNGAYIRLRWFKEFKCYKIYRWYNVHNHDMIPESLRHYVRSSRRMAPVYKMLAEVNDAAGIGVTSSYNAISRAGG</sequence>
<evidence type="ECO:0000313" key="5">
    <source>
        <dbReference type="Proteomes" id="UP001154282"/>
    </source>
</evidence>
<dbReference type="Pfam" id="PF03101">
    <property type="entry name" value="FAR1"/>
    <property type="match status" value="1"/>
</dbReference>
<evidence type="ECO:0000313" key="3">
    <source>
        <dbReference type="EMBL" id="CAI0424078.1"/>
    </source>
</evidence>
<feature type="non-terminal residue" evidence="2">
    <location>
        <position position="191"/>
    </location>
</feature>
<reference evidence="2" key="1">
    <citation type="submission" date="2022-08" db="EMBL/GenBank/DDBJ databases">
        <authorList>
            <person name="Gutierrez-Valencia J."/>
        </authorList>
    </citation>
    <scope>NUCLEOTIDE SEQUENCE</scope>
</reference>
<keyword evidence="5" id="KW-1185">Reference proteome</keyword>